<keyword evidence="1" id="KW-0732">Signal</keyword>
<dbReference type="PANTHER" id="PTHR45858:SF1">
    <property type="entry name" value="FERM DOMAIN-CONTAINING PROTEIN 7"/>
    <property type="match status" value="1"/>
</dbReference>
<evidence type="ECO:0000259" key="2">
    <source>
        <dbReference type="SMART" id="SM01195"/>
    </source>
</evidence>
<name>A0A444UXZ7_ACIRT</name>
<dbReference type="Pfam" id="PF08736">
    <property type="entry name" value="FA"/>
    <property type="match status" value="1"/>
</dbReference>
<evidence type="ECO:0000313" key="3">
    <source>
        <dbReference type="EMBL" id="RXM93063.1"/>
    </source>
</evidence>
<evidence type="ECO:0000256" key="1">
    <source>
        <dbReference type="SAM" id="SignalP"/>
    </source>
</evidence>
<organism evidence="3 4">
    <name type="scientific">Acipenser ruthenus</name>
    <name type="common">Sterlet sturgeon</name>
    <dbReference type="NCBI Taxonomy" id="7906"/>
    <lineage>
        <taxon>Eukaryota</taxon>
        <taxon>Metazoa</taxon>
        <taxon>Chordata</taxon>
        <taxon>Craniata</taxon>
        <taxon>Vertebrata</taxon>
        <taxon>Euteleostomi</taxon>
        <taxon>Actinopterygii</taxon>
        <taxon>Chondrostei</taxon>
        <taxon>Acipenseriformes</taxon>
        <taxon>Acipenseridae</taxon>
        <taxon>Acipenser</taxon>
    </lineage>
</organism>
<dbReference type="EMBL" id="SCEB01005219">
    <property type="protein sequence ID" value="RXM93063.1"/>
    <property type="molecule type" value="Genomic_DNA"/>
</dbReference>
<accession>A0A444UXZ7</accession>
<reference evidence="3 4" key="1">
    <citation type="submission" date="2019-01" db="EMBL/GenBank/DDBJ databases">
        <title>Draft Genome and Complete Hox-Cluster Characterization of the Sterlet Sturgeon (Acipenser ruthenus).</title>
        <authorList>
            <person name="Wei Q."/>
        </authorList>
    </citation>
    <scope>NUCLEOTIDE SEQUENCE [LARGE SCALE GENOMIC DNA]</scope>
    <source>
        <strain evidence="3">WHYD16114868_AA</strain>
        <tissue evidence="3">Blood</tissue>
    </source>
</reference>
<sequence length="599" mass="66766">MVAWLFGAVVLAWLPGYSELSFSHGCLVIRSCRSRMVPWLYGAVVLAWFPGYSELSFSHGSLVIRSCRSRMVPWLYGAVVLAWLPGYSELSFSHGSLVIRSCRSRMVPWLFGAVVLAWFPGYSELSFSHGSLVIRSCRSRMVAWLFGAVVHALYKEGFGLSPFPTSDSQPSRKDSVEFTMVSRDACKTFWKMCVEYHAFFRLSEEPQSRHKSLLYSKGSCFRYSGRTQKQLLECVGKGEKKNLPFERKHCKAHYDTRQCRSSPDLLTDVSTQAYEQTHCDTDKHSEQALTAALAGKRSKSAVEVVFAAELERSKPEADPASFNHSRSSSFSCFEAEGRPDVLQGQKSHMCFVGSSSIAEVNRSRMITNPQLLRHTASPNYTRAAKQTDSFVSSASFYLECPPPLSRYASLVDDVIRSSSFSNPSSMSPASRGLQKYRPDGLYQVGITSCGSRINVGREEAGHMAENPNYQVALPKRSWSQCDMKFLHTAHSTEFRPLAHYHYPSRRPSLVRQHVAADRTNSLCTTERYISSGTDGSDSDSDIVYPYYYPVLGKLVKAAPLARLRVSSGSLQLDEEDEDSFNNGDCAGATPLATSAKLLS</sequence>
<dbReference type="Proteomes" id="UP000289886">
    <property type="component" value="Unassembled WGS sequence"/>
</dbReference>
<protein>
    <submittedName>
        <fullName evidence="3">FERM domain-containing protein 7</fullName>
    </submittedName>
</protein>
<dbReference type="Pfam" id="PF09380">
    <property type="entry name" value="FERM_C"/>
    <property type="match status" value="1"/>
</dbReference>
<dbReference type="Gene3D" id="2.30.29.30">
    <property type="entry name" value="Pleckstrin-homology domain (PH domain)/Phosphotyrosine-binding domain (PTB)"/>
    <property type="match status" value="1"/>
</dbReference>
<dbReference type="GO" id="GO:0005085">
    <property type="term" value="F:guanyl-nucleotide exchange factor activity"/>
    <property type="evidence" value="ECO:0007669"/>
    <property type="project" value="TreeGrafter"/>
</dbReference>
<dbReference type="InterPro" id="IPR051835">
    <property type="entry name" value="RAC1-GEF"/>
</dbReference>
<evidence type="ECO:0000313" key="4">
    <source>
        <dbReference type="Proteomes" id="UP000289886"/>
    </source>
</evidence>
<gene>
    <name evidence="3" type="ORF">EOD39_19477</name>
</gene>
<proteinExistence type="predicted"/>
<dbReference type="InterPro" id="IPR011993">
    <property type="entry name" value="PH-like_dom_sf"/>
</dbReference>
<dbReference type="SMART" id="SM01195">
    <property type="entry name" value="FA"/>
    <property type="match status" value="1"/>
</dbReference>
<comment type="caution">
    <text evidence="3">The sequence shown here is derived from an EMBL/GenBank/DDBJ whole genome shotgun (WGS) entry which is preliminary data.</text>
</comment>
<dbReference type="InterPro" id="IPR018980">
    <property type="entry name" value="FERM_PH-like_C"/>
</dbReference>
<feature type="domain" description="FERM adjacent" evidence="2">
    <location>
        <begin position="212"/>
        <end position="258"/>
    </location>
</feature>
<keyword evidence="4" id="KW-1185">Reference proteome</keyword>
<dbReference type="SUPFAM" id="SSF50729">
    <property type="entry name" value="PH domain-like"/>
    <property type="match status" value="1"/>
</dbReference>
<feature type="signal peptide" evidence="1">
    <location>
        <begin position="1"/>
        <end position="20"/>
    </location>
</feature>
<dbReference type="AlphaFoldDB" id="A0A444UXZ7"/>
<dbReference type="PANTHER" id="PTHR45858">
    <property type="entry name" value="FERM DOMAIN CONTAINING PROTEIN"/>
    <property type="match status" value="1"/>
</dbReference>
<feature type="chain" id="PRO_5019562834" evidence="1">
    <location>
        <begin position="21"/>
        <end position="599"/>
    </location>
</feature>
<dbReference type="InterPro" id="IPR014847">
    <property type="entry name" value="FA"/>
</dbReference>